<proteinExistence type="predicted"/>
<feature type="region of interest" description="Disordered" evidence="1">
    <location>
        <begin position="265"/>
        <end position="287"/>
    </location>
</feature>
<evidence type="ECO:0000256" key="1">
    <source>
        <dbReference type="SAM" id="MobiDB-lite"/>
    </source>
</evidence>
<name>A0AA37GT37_9PEZI</name>
<accession>A0AA37GT37</accession>
<organism evidence="2 3">
    <name type="scientific">Colletotrichum liriopes</name>
    <dbReference type="NCBI Taxonomy" id="708192"/>
    <lineage>
        <taxon>Eukaryota</taxon>
        <taxon>Fungi</taxon>
        <taxon>Dikarya</taxon>
        <taxon>Ascomycota</taxon>
        <taxon>Pezizomycotina</taxon>
        <taxon>Sordariomycetes</taxon>
        <taxon>Hypocreomycetidae</taxon>
        <taxon>Glomerellales</taxon>
        <taxon>Glomerellaceae</taxon>
        <taxon>Colletotrichum</taxon>
        <taxon>Colletotrichum spaethianum species complex</taxon>
    </lineage>
</organism>
<dbReference type="EMBL" id="BPPX01000021">
    <property type="protein sequence ID" value="GJC86280.1"/>
    <property type="molecule type" value="Genomic_DNA"/>
</dbReference>
<evidence type="ECO:0000313" key="2">
    <source>
        <dbReference type="EMBL" id="GJC86280.1"/>
    </source>
</evidence>
<gene>
    <name evidence="2" type="ORF">ColLi_09118</name>
</gene>
<feature type="region of interest" description="Disordered" evidence="1">
    <location>
        <begin position="124"/>
        <end position="205"/>
    </location>
</feature>
<feature type="compositionally biased region" description="Basic and acidic residues" evidence="1">
    <location>
        <begin position="168"/>
        <end position="179"/>
    </location>
</feature>
<protein>
    <submittedName>
        <fullName evidence="2">Uncharacterized protein</fullName>
    </submittedName>
</protein>
<feature type="compositionally biased region" description="Basic and acidic residues" evidence="1">
    <location>
        <begin position="129"/>
        <end position="149"/>
    </location>
</feature>
<sequence>MPLNNAAARPTETHYQGLEINPQMRIHWSLKDRIVFLSHIAKHQLTHLSVDYHLEELHQRLGIAGMGRKYIEIVYPRVYNALKARIAELRASEVHKPVLVSVTEGGETRFYPKFMKAWAQQGWEGDISEPPHDDELPSPAGHDDDRSEPDVEPDVIQDEQQRQNELLGGREADNRDSARPESTTVAVEMEAPAPAQPRSWVPVPPTPGRGIGISGLGLGIPRFDGAGFRVGNRSPPMANREEASHGLFFPRRSADTLHITVPGHHGGHCKEAAEQQRTQRTGDDPLSYHLQPYQRRLRDEYRPKMLRKPWVHDGGSKIPLLVRVASAQSPVSSPHRRLGCDATTLGLFPRNKPLVVAPPYVASDMLKEYKEALMRLVNLDLKHRLCQCEVAKCCALADGETPFERDVEAHVYRGRQISRDAREVRARLVELDRELEKRGYASGGDEIGPVGALILIPEDWPGRY</sequence>
<reference evidence="2 3" key="1">
    <citation type="submission" date="2021-07" db="EMBL/GenBank/DDBJ databases">
        <title>Genome data of Colletotrichum spaethianum.</title>
        <authorList>
            <person name="Utami Y.D."/>
            <person name="Hiruma K."/>
        </authorList>
    </citation>
    <scope>NUCLEOTIDE SEQUENCE [LARGE SCALE GENOMIC DNA]</scope>
    <source>
        <strain evidence="2 3">MAFF 242679</strain>
    </source>
</reference>
<dbReference type="AlphaFoldDB" id="A0AA37GT37"/>
<evidence type="ECO:0000313" key="3">
    <source>
        <dbReference type="Proteomes" id="UP001055172"/>
    </source>
</evidence>
<dbReference type="Proteomes" id="UP001055172">
    <property type="component" value="Unassembled WGS sequence"/>
</dbReference>
<comment type="caution">
    <text evidence="2">The sequence shown here is derived from an EMBL/GenBank/DDBJ whole genome shotgun (WGS) entry which is preliminary data.</text>
</comment>
<keyword evidence="3" id="KW-1185">Reference proteome</keyword>